<name>A0A1H9N4C0_9GAMM</name>
<reference evidence="2 3" key="1">
    <citation type="submission" date="2016-10" db="EMBL/GenBank/DDBJ databases">
        <authorList>
            <person name="de Groot N.N."/>
        </authorList>
    </citation>
    <scope>NUCLEOTIDE SEQUENCE [LARGE SCALE GENOMIC DNA]</scope>
    <source>
        <strain evidence="2 3">DSM 378</strain>
    </source>
</reference>
<dbReference type="Proteomes" id="UP000199267">
    <property type="component" value="Unassembled WGS sequence"/>
</dbReference>
<accession>A0A1H9N4C0</accession>
<dbReference type="EMBL" id="FOFJ01000040">
    <property type="protein sequence ID" value="SER30752.1"/>
    <property type="molecule type" value="Genomic_DNA"/>
</dbReference>
<feature type="chain" id="PRO_5011577168" evidence="1">
    <location>
        <begin position="26"/>
        <end position="429"/>
    </location>
</feature>
<evidence type="ECO:0000313" key="3">
    <source>
        <dbReference type="Proteomes" id="UP000199267"/>
    </source>
</evidence>
<gene>
    <name evidence="2" type="ORF">SAMN04244573_03341</name>
</gene>
<dbReference type="RefSeq" id="WP_090623956.1">
    <property type="nucleotide sequence ID" value="NZ_FOFJ01000040.1"/>
</dbReference>
<keyword evidence="1" id="KW-0732">Signal</keyword>
<dbReference type="AlphaFoldDB" id="A0A1H9N4C0"/>
<organism evidence="2 3">
    <name type="scientific">Azotobacter beijerinckii</name>
    <dbReference type="NCBI Taxonomy" id="170623"/>
    <lineage>
        <taxon>Bacteria</taxon>
        <taxon>Pseudomonadati</taxon>
        <taxon>Pseudomonadota</taxon>
        <taxon>Gammaproteobacteria</taxon>
        <taxon>Pseudomonadales</taxon>
        <taxon>Pseudomonadaceae</taxon>
        <taxon>Azotobacter</taxon>
    </lineage>
</organism>
<dbReference type="Pfam" id="PF09673">
    <property type="entry name" value="TrbC_Ftype"/>
    <property type="match status" value="1"/>
</dbReference>
<sequence length="429" mass="46541">MVKTLRVSALAAALAGLSLGGVVFASDNPASENSQGANALGANPLGANVYKPSDLPATLLEQASDLSRQGRAGAQALTDQGELEWVQALSRNTVVQAAQARREALDLPAREEAPAERPHPLGEGFRTLVFVSWSLGEAAIEDILRRYDGQPGVGMVFRGIPDGLRMVDAMTRMHRLTQATESQVPVLLDPLAFRRHGIQLVPAVVIERPDESLAAKVVGIDAVTYVEEALQQGRTGDLGTLGTPRDILEPDLMEVAKARIEGLDFAAMKQRALDRFWHVHTGHALPTATENAVRRVDPSVVIPQDILDAEGQVVARAGRINPLHLRPFDQKLVVIDPTQPWQVALAQREQAEHGRGLTVTVMATQIPPEAGWPLFERTQQAIDAPLYLLPGDLARRFQIRKTPSVVTAEGEVFVVREFARAEEEGNAHP</sequence>
<dbReference type="InterPro" id="IPR019106">
    <property type="entry name" value="T4SS_TrbC"/>
</dbReference>
<protein>
    <submittedName>
        <fullName evidence="2">Conjugal transfer pilus assembly protein TraW</fullName>
    </submittedName>
</protein>
<evidence type="ECO:0000313" key="2">
    <source>
        <dbReference type="EMBL" id="SER30752.1"/>
    </source>
</evidence>
<feature type="signal peptide" evidence="1">
    <location>
        <begin position="1"/>
        <end position="25"/>
    </location>
</feature>
<proteinExistence type="predicted"/>
<evidence type="ECO:0000256" key="1">
    <source>
        <dbReference type="SAM" id="SignalP"/>
    </source>
</evidence>